<gene>
    <name evidence="1" type="ORF">CcrSC_gp029</name>
    <name evidence="2" type="ORF">CcrSC_gp529</name>
</gene>
<reference evidence="3" key="3">
    <citation type="submission" date="2018-09" db="EMBL/GenBank/DDBJ databases">
        <title>Giant CbK-like Caulobacter bacteriophages have genetically divergent genomes.</title>
        <authorList>
            <person name="Wilson K."/>
            <person name="Ely B."/>
        </authorList>
    </citation>
    <scope>NUCLEOTIDE SEQUENCE [LARGE SCALE GENOMIC DNA]</scope>
</reference>
<organism evidence="1 3">
    <name type="scientific">Caulobacter phage CcrSC</name>
    <dbReference type="NCBI Taxonomy" id="2283272"/>
    <lineage>
        <taxon>Viruses</taxon>
        <taxon>Duplodnaviria</taxon>
        <taxon>Heunggongvirae</taxon>
        <taxon>Uroviricota</taxon>
        <taxon>Caudoviricetes</taxon>
        <taxon>Jeanschmidtviridae</taxon>
        <taxon>Bertelyvirus</taxon>
        <taxon>Bertelyvirus SC</taxon>
    </lineage>
</organism>
<evidence type="ECO:0000313" key="1">
    <source>
        <dbReference type="EMBL" id="AXQ69611.1"/>
    </source>
</evidence>
<accession>A0A385ECK5</accession>
<reference evidence="1" key="2">
    <citation type="submission" date="2018-07" db="EMBL/GenBank/DDBJ databases">
        <authorList>
            <person name="Wilson K.M."/>
            <person name="Ely B."/>
        </authorList>
    </citation>
    <scope>NUCLEOTIDE SEQUENCE</scope>
</reference>
<dbReference type="EMBL" id="MH588547">
    <property type="protein sequence ID" value="AXQ70111.1"/>
    <property type="molecule type" value="Genomic_DNA"/>
</dbReference>
<evidence type="ECO:0000313" key="2">
    <source>
        <dbReference type="EMBL" id="AXQ70111.1"/>
    </source>
</evidence>
<reference evidence="1" key="4">
    <citation type="submission" date="2021-07" db="EMBL/GenBank/DDBJ databases">
        <title>Giant CbK-like Caulobacter bacteriophages have genetically divergent genomes.</title>
        <authorList>
            <person name="Wilson K."/>
            <person name="Ely B."/>
        </authorList>
    </citation>
    <scope>NUCLEOTIDE SEQUENCE</scope>
</reference>
<evidence type="ECO:0000313" key="3">
    <source>
        <dbReference type="Proteomes" id="UP000259683"/>
    </source>
</evidence>
<dbReference type="Proteomes" id="UP000259683">
    <property type="component" value="Segment"/>
</dbReference>
<sequence>MSYSGPITIAQGQRFQLDSYGNGAAYAFYDRTAGASVWLDGDDATQFRADFDNAEDRRPHDGPDQIMAHLWDEHDYGAAATPL</sequence>
<proteinExistence type="predicted"/>
<protein>
    <submittedName>
        <fullName evidence="1">Uncharacterized protein</fullName>
    </submittedName>
</protein>
<dbReference type="EMBL" id="MH588547">
    <property type="protein sequence ID" value="AXQ69611.1"/>
    <property type="molecule type" value="Genomic_DNA"/>
</dbReference>
<reference evidence="3" key="1">
    <citation type="submission" date="2018-07" db="EMBL/GenBank/DDBJ databases">
        <title>Giant CbK-like Caulobacter bacteriophages have genetically divergent genomes.</title>
        <authorList>
            <person name="Wilson K.M."/>
            <person name="Ely B."/>
        </authorList>
    </citation>
    <scope>NUCLEOTIDE SEQUENCE [LARGE SCALE GENOMIC DNA]</scope>
</reference>
<name>A0A385ECK5_9CAUD</name>
<keyword evidence="3" id="KW-1185">Reference proteome</keyword>